<dbReference type="Pfam" id="PF02515">
    <property type="entry name" value="CoA_transf_3"/>
    <property type="match status" value="1"/>
</dbReference>
<dbReference type="GO" id="GO:0003824">
    <property type="term" value="F:catalytic activity"/>
    <property type="evidence" value="ECO:0007669"/>
    <property type="project" value="InterPro"/>
</dbReference>
<proteinExistence type="predicted"/>
<dbReference type="InterPro" id="IPR044855">
    <property type="entry name" value="CoA-Trfase_III_dom3_sf"/>
</dbReference>
<dbReference type="AlphaFoldDB" id="A0A562B8B3"/>
<dbReference type="InterPro" id="IPR050509">
    <property type="entry name" value="CoA-transferase_III"/>
</dbReference>
<sequence>MAGPLQGMKVVEMVGLGPAPFCAMMLADMGAEVIRIDRPGRSGGIMPDEVRFDVTARGRRSVAVDLKRPGGTDAVLRLIDRADVLIEGFRPGVMERLGLGPDACRARNPALVYGRMTGWGQHGPLAQAAGHDINYIAITGALHAIGHADAPPVVPLNYIGDFGGGAMMLAFGVVCAVLERQRSGQGQVVDAAMTDGAALLSAMMYGFHAAGSWSNRRADNLLDGGAHYYGTYACADGKYVAIGALEPQFYRRLLELCGIDDPAFARQDDKSSWPALRQRLAKVFRTRTRDEWCAAMEGSDACFAPVLDWDEAPAHAHNRARQTFIDIDGVVQPAPAPRFSRSVADLPRAPAQVGADGAAVLREWGFSAEEVEGLMQGGVLGRGQSSRN</sequence>
<dbReference type="Proteomes" id="UP000318141">
    <property type="component" value="Unassembled WGS sequence"/>
</dbReference>
<protein>
    <submittedName>
        <fullName evidence="1">Alpha-methylacyl-CoA racemase</fullName>
    </submittedName>
</protein>
<name>A0A562B8B3_9BURK</name>
<dbReference type="EMBL" id="VLJN01000039">
    <property type="protein sequence ID" value="TWG81130.1"/>
    <property type="molecule type" value="Genomic_DNA"/>
</dbReference>
<reference evidence="1 2" key="1">
    <citation type="submission" date="2019-07" db="EMBL/GenBank/DDBJ databases">
        <title>Genome sequencing of lignin-degrading bacterial isolates.</title>
        <authorList>
            <person name="Gladden J."/>
        </authorList>
    </citation>
    <scope>NUCLEOTIDE SEQUENCE [LARGE SCALE GENOMIC DNA]</scope>
    <source>
        <strain evidence="1 2">J11</strain>
    </source>
</reference>
<dbReference type="Gene3D" id="3.40.50.10540">
    <property type="entry name" value="Crotonobetainyl-coa:carnitine coa-transferase, domain 1"/>
    <property type="match status" value="1"/>
</dbReference>
<dbReference type="OrthoDB" id="5294844at2"/>
<evidence type="ECO:0000313" key="2">
    <source>
        <dbReference type="Proteomes" id="UP000318141"/>
    </source>
</evidence>
<accession>A0A562B8B3</accession>
<comment type="caution">
    <text evidence="1">The sequence shown here is derived from an EMBL/GenBank/DDBJ whole genome shotgun (WGS) entry which is preliminary data.</text>
</comment>
<keyword evidence="2" id="KW-1185">Reference proteome</keyword>
<dbReference type="Gene3D" id="3.30.1540.10">
    <property type="entry name" value="formyl-coa transferase, domain 3"/>
    <property type="match status" value="1"/>
</dbReference>
<dbReference type="InterPro" id="IPR023606">
    <property type="entry name" value="CoA-Trfase_III_dom_1_sf"/>
</dbReference>
<dbReference type="PANTHER" id="PTHR48228">
    <property type="entry name" value="SUCCINYL-COA--D-CITRAMALATE COA-TRANSFERASE"/>
    <property type="match status" value="1"/>
</dbReference>
<dbReference type="InterPro" id="IPR003673">
    <property type="entry name" value="CoA-Trfase_fam_III"/>
</dbReference>
<gene>
    <name evidence="1" type="ORF">L602_004400000090</name>
</gene>
<evidence type="ECO:0000313" key="1">
    <source>
        <dbReference type="EMBL" id="TWG81130.1"/>
    </source>
</evidence>
<dbReference type="PANTHER" id="PTHR48228:SF5">
    <property type="entry name" value="ALPHA-METHYLACYL-COA RACEMASE"/>
    <property type="match status" value="1"/>
</dbReference>
<dbReference type="SUPFAM" id="SSF89796">
    <property type="entry name" value="CoA-transferase family III (CaiB/BaiF)"/>
    <property type="match status" value="1"/>
</dbReference>
<organism evidence="1 2">
    <name type="scientific">Cupriavidus gilardii J11</name>
    <dbReference type="NCBI Taxonomy" id="936133"/>
    <lineage>
        <taxon>Bacteria</taxon>
        <taxon>Pseudomonadati</taxon>
        <taxon>Pseudomonadota</taxon>
        <taxon>Betaproteobacteria</taxon>
        <taxon>Burkholderiales</taxon>
        <taxon>Burkholderiaceae</taxon>
        <taxon>Cupriavidus</taxon>
    </lineage>
</organism>